<dbReference type="Gene3D" id="3.40.1810.10">
    <property type="entry name" value="Transcription factor, MADS-box"/>
    <property type="match status" value="1"/>
</dbReference>
<proteinExistence type="predicted"/>
<feature type="domain" description="MADS-box" evidence="7">
    <location>
        <begin position="1"/>
        <end position="61"/>
    </location>
</feature>
<feature type="compositionally biased region" description="Polar residues" evidence="6">
    <location>
        <begin position="202"/>
        <end position="220"/>
    </location>
</feature>
<dbReference type="GO" id="GO:0046983">
    <property type="term" value="F:protein dimerization activity"/>
    <property type="evidence" value="ECO:0007669"/>
    <property type="project" value="InterPro"/>
</dbReference>
<keyword evidence="5" id="KW-0539">Nucleus</keyword>
<dbReference type="Pfam" id="PF00319">
    <property type="entry name" value="SRF-TF"/>
    <property type="match status" value="1"/>
</dbReference>
<dbReference type="Proteomes" id="UP001301350">
    <property type="component" value="Unassembled WGS sequence"/>
</dbReference>
<dbReference type="PANTHER" id="PTHR48019">
    <property type="entry name" value="SERUM RESPONSE FACTOR HOMOLOG"/>
    <property type="match status" value="1"/>
</dbReference>
<reference evidence="8 9" key="1">
    <citation type="submission" date="2022-07" db="EMBL/GenBank/DDBJ databases">
        <title>Genome-wide signatures of adaptation to extreme environments.</title>
        <authorList>
            <person name="Cho C.H."/>
            <person name="Yoon H.S."/>
        </authorList>
    </citation>
    <scope>NUCLEOTIDE SEQUENCE [LARGE SCALE GENOMIC DNA]</scope>
    <source>
        <strain evidence="8 9">DBV 063 E5</strain>
    </source>
</reference>
<evidence type="ECO:0000256" key="5">
    <source>
        <dbReference type="ARBA" id="ARBA00023242"/>
    </source>
</evidence>
<dbReference type="InterPro" id="IPR002100">
    <property type="entry name" value="TF_MADSbox"/>
</dbReference>
<protein>
    <recommendedName>
        <fullName evidence="7">MADS-box domain-containing protein</fullName>
    </recommendedName>
</protein>
<keyword evidence="3" id="KW-0238">DNA-binding</keyword>
<accession>A0AAV9J2G1</accession>
<dbReference type="SUPFAM" id="SSF55455">
    <property type="entry name" value="SRF-like"/>
    <property type="match status" value="1"/>
</dbReference>
<keyword evidence="2" id="KW-0805">Transcription regulation</keyword>
<evidence type="ECO:0000256" key="2">
    <source>
        <dbReference type="ARBA" id="ARBA00023015"/>
    </source>
</evidence>
<sequence>MGRRRVPLELVKNDKARNNTFLKRKNGLFKKVMELSILCDCEIGIVMFNHNGKLVEYSSGGVERLPDLVRRWGEYTGPAESKSNRTALQSASGNAEQRYPRWTVQPLQPPGSSGSNAAADGRAAGRRRPHPSMPAALGDGEWKTARERTLLSSQLGLMNDPSLYTHIDPDTMATYEAVQQAYAEQEMARGAAAAPGEPAADTHTSSSPHAAEASGQSADTGDTGRSPGSQHKRHRPSDLRVSIPAYGADIPPPPPNTDTPTGDTVHGLAEAALALESARGGGGGAQASMGAPGSGGAPSEINQRLWPWLLPPSSAVPTPAGNNHGGNGSGVDWSSLYSSPYVTTPAGAFMPGALPPASTGNAVHPSALRGLMTSPRNLPHGASNHRPPVMLAPTPTAANNNNNNNNQTYNGGATGMPSQMPCDPAMLYPGYATMPMRVHAGLLSPSSFLHDPSGLMATPRDSVGAGGLGGGWFPYIGTGNTPRFGPPMTTGNAVATSPPLQQPSRAASAPAPTATAVPETASVAEAPAAAPEPVAAVPATDTTADLAQAGEPTA</sequence>
<feature type="compositionally biased region" description="Low complexity" evidence="6">
    <location>
        <begin position="506"/>
        <end position="545"/>
    </location>
</feature>
<feature type="region of interest" description="Disordered" evidence="6">
    <location>
        <begin position="79"/>
        <end position="141"/>
    </location>
</feature>
<dbReference type="InterPro" id="IPR050142">
    <property type="entry name" value="MADS-box/MEF2_TF"/>
</dbReference>
<evidence type="ECO:0000256" key="3">
    <source>
        <dbReference type="ARBA" id="ARBA00023125"/>
    </source>
</evidence>
<comment type="caution">
    <text evidence="8">The sequence shown here is derived from an EMBL/GenBank/DDBJ whole genome shotgun (WGS) entry which is preliminary data.</text>
</comment>
<keyword evidence="9" id="KW-1185">Reference proteome</keyword>
<comment type="subcellular location">
    <subcellularLocation>
        <location evidence="1">Nucleus</location>
    </subcellularLocation>
</comment>
<dbReference type="GO" id="GO:0003677">
    <property type="term" value="F:DNA binding"/>
    <property type="evidence" value="ECO:0007669"/>
    <property type="project" value="UniProtKB-KW"/>
</dbReference>
<evidence type="ECO:0000256" key="6">
    <source>
        <dbReference type="SAM" id="MobiDB-lite"/>
    </source>
</evidence>
<feature type="region of interest" description="Disordered" evidence="6">
    <location>
        <begin position="279"/>
        <end position="298"/>
    </location>
</feature>
<feature type="region of interest" description="Disordered" evidence="6">
    <location>
        <begin position="186"/>
        <end position="264"/>
    </location>
</feature>
<feature type="region of interest" description="Disordered" evidence="6">
    <location>
        <begin position="483"/>
        <end position="554"/>
    </location>
</feature>
<evidence type="ECO:0000256" key="1">
    <source>
        <dbReference type="ARBA" id="ARBA00004123"/>
    </source>
</evidence>
<feature type="compositionally biased region" description="Low complexity" evidence="6">
    <location>
        <begin position="186"/>
        <end position="199"/>
    </location>
</feature>
<gene>
    <name evidence="8" type="ORF">CDCA_CDCA18G4506</name>
</gene>
<organism evidence="8 9">
    <name type="scientific">Cyanidium caldarium</name>
    <name type="common">Red alga</name>
    <dbReference type="NCBI Taxonomy" id="2771"/>
    <lineage>
        <taxon>Eukaryota</taxon>
        <taxon>Rhodophyta</taxon>
        <taxon>Bangiophyceae</taxon>
        <taxon>Cyanidiales</taxon>
        <taxon>Cyanidiaceae</taxon>
        <taxon>Cyanidium</taxon>
    </lineage>
</organism>
<keyword evidence="4" id="KW-0804">Transcription</keyword>
<dbReference type="PRINTS" id="PR00404">
    <property type="entry name" value="MADSDOMAIN"/>
</dbReference>
<evidence type="ECO:0000259" key="7">
    <source>
        <dbReference type="PROSITE" id="PS50066"/>
    </source>
</evidence>
<dbReference type="SMART" id="SM00432">
    <property type="entry name" value="MADS"/>
    <property type="match status" value="1"/>
</dbReference>
<evidence type="ECO:0000313" key="8">
    <source>
        <dbReference type="EMBL" id="KAK4538481.1"/>
    </source>
</evidence>
<dbReference type="AlphaFoldDB" id="A0AAV9J2G1"/>
<dbReference type="GO" id="GO:0005634">
    <property type="term" value="C:nucleus"/>
    <property type="evidence" value="ECO:0007669"/>
    <property type="project" value="UniProtKB-SubCell"/>
</dbReference>
<evidence type="ECO:0000256" key="4">
    <source>
        <dbReference type="ARBA" id="ARBA00023163"/>
    </source>
</evidence>
<dbReference type="PROSITE" id="PS50066">
    <property type="entry name" value="MADS_BOX_2"/>
    <property type="match status" value="1"/>
</dbReference>
<feature type="compositionally biased region" description="Polar residues" evidence="6">
    <location>
        <begin position="489"/>
        <end position="505"/>
    </location>
</feature>
<evidence type="ECO:0000313" key="9">
    <source>
        <dbReference type="Proteomes" id="UP001301350"/>
    </source>
</evidence>
<feature type="compositionally biased region" description="Polar residues" evidence="6">
    <location>
        <begin position="84"/>
        <end position="95"/>
    </location>
</feature>
<feature type="compositionally biased region" description="Low complexity" evidence="6">
    <location>
        <begin position="110"/>
        <end position="122"/>
    </location>
</feature>
<dbReference type="InterPro" id="IPR036879">
    <property type="entry name" value="TF_MADSbox_sf"/>
</dbReference>
<name>A0AAV9J2G1_CYACA</name>
<dbReference type="EMBL" id="JANCYW010000018">
    <property type="protein sequence ID" value="KAK4538481.1"/>
    <property type="molecule type" value="Genomic_DNA"/>
</dbReference>